<name>A0ABS6S3A2_9BACT</name>
<dbReference type="SUPFAM" id="SSF56349">
    <property type="entry name" value="DNA breaking-rejoining enzymes"/>
    <property type="match status" value="1"/>
</dbReference>
<gene>
    <name evidence="2" type="ORF">HWQ67_17280</name>
</gene>
<proteinExistence type="predicted"/>
<keyword evidence="3" id="KW-1185">Reference proteome</keyword>
<dbReference type="InterPro" id="IPR011010">
    <property type="entry name" value="DNA_brk_join_enz"/>
</dbReference>
<dbReference type="EMBL" id="JABXWD010000540">
    <property type="protein sequence ID" value="MBV6343333.1"/>
    <property type="molecule type" value="Genomic_DNA"/>
</dbReference>
<dbReference type="Proteomes" id="UP001196980">
    <property type="component" value="Unassembled WGS sequence"/>
</dbReference>
<keyword evidence="1" id="KW-0233">DNA recombination</keyword>
<dbReference type="Gene3D" id="1.10.443.10">
    <property type="entry name" value="Intergrase catalytic core"/>
    <property type="match status" value="1"/>
</dbReference>
<dbReference type="InterPro" id="IPR013762">
    <property type="entry name" value="Integrase-like_cat_sf"/>
</dbReference>
<reference evidence="2 3" key="1">
    <citation type="journal article" date="2020" name="J Geophys Res Biogeosci">
        <title>Magnetotaxis as an Adaptation to Enable Bacterial Shuttling of Microbial Sulfur and Sulfur Cycling Across Aquatic Oxic#Anoxic Interfaces.</title>
        <authorList>
            <person name="Li J."/>
            <person name="Liu P."/>
            <person name="Wang J."/>
            <person name="Roberts A.P."/>
            <person name="Pan Y."/>
        </authorList>
    </citation>
    <scope>NUCLEOTIDE SEQUENCE [LARGE SCALE GENOMIC DNA]</scope>
    <source>
        <strain evidence="2 3">MYR-1_YQ</strain>
    </source>
</reference>
<protein>
    <recommendedName>
        <fullName evidence="4">Integrase</fullName>
    </recommendedName>
</protein>
<organism evidence="2 3">
    <name type="scientific">Candidatus Magnetobacterium casense</name>
    <dbReference type="NCBI Taxonomy" id="1455061"/>
    <lineage>
        <taxon>Bacteria</taxon>
        <taxon>Pseudomonadati</taxon>
        <taxon>Nitrospirota</taxon>
        <taxon>Thermodesulfovibrionia</taxon>
        <taxon>Thermodesulfovibrionales</taxon>
        <taxon>Candidatus Magnetobacteriaceae</taxon>
        <taxon>Candidatus Magnetobacterium</taxon>
    </lineage>
</organism>
<comment type="caution">
    <text evidence="2">The sequence shown here is derived from an EMBL/GenBank/DDBJ whole genome shotgun (WGS) entry which is preliminary data.</text>
</comment>
<evidence type="ECO:0000313" key="3">
    <source>
        <dbReference type="Proteomes" id="UP001196980"/>
    </source>
</evidence>
<sequence>DAGADIRFVQDWIGHKNIQNTVVYAQISNPAREEQARKFFASSAIVTV</sequence>
<feature type="non-terminal residue" evidence="2">
    <location>
        <position position="1"/>
    </location>
</feature>
<evidence type="ECO:0008006" key="4">
    <source>
        <dbReference type="Google" id="ProtNLM"/>
    </source>
</evidence>
<evidence type="ECO:0000313" key="2">
    <source>
        <dbReference type="EMBL" id="MBV6343333.1"/>
    </source>
</evidence>
<evidence type="ECO:0000256" key="1">
    <source>
        <dbReference type="ARBA" id="ARBA00023172"/>
    </source>
</evidence>
<accession>A0ABS6S3A2</accession>